<dbReference type="RefSeq" id="WP_288185660.1">
    <property type="nucleotide sequence ID" value="NZ_LT608335.1"/>
</dbReference>
<name>A0A212M040_9FIRM</name>
<dbReference type="AlphaFoldDB" id="A0A212M040"/>
<sequence length="95" mass="10859">MVVIKLRNTVQPTPPDKYKTIDEFFADMYDYGEIVFAYGEQKYIVTYYDNKLSIAESAAPDNQQSFASPEEFAATFELAGSKFKDIIAEIDILIR</sequence>
<organism evidence="1">
    <name type="scientific">uncultured Sporomusa sp</name>
    <dbReference type="NCBI Taxonomy" id="307249"/>
    <lineage>
        <taxon>Bacteria</taxon>
        <taxon>Bacillati</taxon>
        <taxon>Bacillota</taxon>
        <taxon>Negativicutes</taxon>
        <taxon>Selenomonadales</taxon>
        <taxon>Sporomusaceae</taxon>
        <taxon>Sporomusa</taxon>
        <taxon>environmental samples</taxon>
    </lineage>
</organism>
<accession>A0A212M040</accession>
<gene>
    <name evidence="1" type="ORF">KL86SPO_70030</name>
</gene>
<dbReference type="EMBL" id="FMJE01000007">
    <property type="protein sequence ID" value="SCM83172.1"/>
    <property type="molecule type" value="Genomic_DNA"/>
</dbReference>
<evidence type="ECO:0000313" key="1">
    <source>
        <dbReference type="EMBL" id="SCM83172.1"/>
    </source>
</evidence>
<protein>
    <submittedName>
        <fullName evidence="1">Uncharacterized protein</fullName>
    </submittedName>
</protein>
<proteinExistence type="predicted"/>
<reference evidence="1" key="1">
    <citation type="submission" date="2016-08" db="EMBL/GenBank/DDBJ databases">
        <authorList>
            <person name="Seilhamer J.J."/>
        </authorList>
    </citation>
    <scope>NUCLEOTIDE SEQUENCE</scope>
    <source>
        <strain evidence="1">86</strain>
    </source>
</reference>